<evidence type="ECO:0000313" key="2">
    <source>
        <dbReference type="EMBL" id="MBP2239365.1"/>
    </source>
</evidence>
<name>A0ABS4R8Y5_9HYPH</name>
<dbReference type="RefSeq" id="WP_268828541.1">
    <property type="nucleotide sequence ID" value="NZ_JAGILA010000012.1"/>
</dbReference>
<gene>
    <name evidence="2" type="ORF">J2Z31_005907</name>
</gene>
<dbReference type="Proteomes" id="UP000730739">
    <property type="component" value="Unassembled WGS sequence"/>
</dbReference>
<organism evidence="2 3">
    <name type="scientific">Sinorhizobium kostiense</name>
    <dbReference type="NCBI Taxonomy" id="76747"/>
    <lineage>
        <taxon>Bacteria</taxon>
        <taxon>Pseudomonadati</taxon>
        <taxon>Pseudomonadota</taxon>
        <taxon>Alphaproteobacteria</taxon>
        <taxon>Hyphomicrobiales</taxon>
        <taxon>Rhizobiaceae</taxon>
        <taxon>Sinorhizobium/Ensifer group</taxon>
        <taxon>Sinorhizobium</taxon>
    </lineage>
</organism>
<feature type="compositionally biased region" description="Polar residues" evidence="1">
    <location>
        <begin position="28"/>
        <end position="43"/>
    </location>
</feature>
<evidence type="ECO:0000256" key="1">
    <source>
        <dbReference type="SAM" id="MobiDB-lite"/>
    </source>
</evidence>
<comment type="caution">
    <text evidence="2">The sequence shown here is derived from an EMBL/GenBank/DDBJ whole genome shotgun (WGS) entry which is preliminary data.</text>
</comment>
<protein>
    <submittedName>
        <fullName evidence="2">Uncharacterized protein</fullName>
    </submittedName>
</protein>
<keyword evidence="3" id="KW-1185">Reference proteome</keyword>
<dbReference type="EMBL" id="JAGILA010000012">
    <property type="protein sequence ID" value="MBP2239365.1"/>
    <property type="molecule type" value="Genomic_DNA"/>
</dbReference>
<accession>A0ABS4R8Y5</accession>
<feature type="region of interest" description="Disordered" evidence="1">
    <location>
        <begin position="21"/>
        <end position="43"/>
    </location>
</feature>
<sequence>MKNAASFEAALVKGVGWFQQRHEESADARSQPTDPTTQEMRRT</sequence>
<reference evidence="2 3" key="1">
    <citation type="submission" date="2021-03" db="EMBL/GenBank/DDBJ databases">
        <title>Genomic Encyclopedia of Type Strains, Phase IV (KMG-IV): sequencing the most valuable type-strain genomes for metagenomic binning, comparative biology and taxonomic classification.</title>
        <authorList>
            <person name="Goeker M."/>
        </authorList>
    </citation>
    <scope>NUCLEOTIDE SEQUENCE [LARGE SCALE GENOMIC DNA]</scope>
    <source>
        <strain evidence="2 3">DSM 13372</strain>
    </source>
</reference>
<evidence type="ECO:0000313" key="3">
    <source>
        <dbReference type="Proteomes" id="UP000730739"/>
    </source>
</evidence>
<proteinExistence type="predicted"/>